<dbReference type="SMART" id="SM00448">
    <property type="entry name" value="REC"/>
    <property type="match status" value="1"/>
</dbReference>
<dbReference type="Gene3D" id="1.25.40.10">
    <property type="entry name" value="Tetratricopeptide repeat domain"/>
    <property type="match status" value="2"/>
</dbReference>
<reference evidence="5 6" key="1">
    <citation type="submission" date="2014-12" db="EMBL/GenBank/DDBJ databases">
        <title>Draft Genome Sequence of Pseudoalteromonas luteoviolacea HI1.</title>
        <authorList>
            <person name="Asahina A.Y."/>
            <person name="Hadfield M.G."/>
        </authorList>
    </citation>
    <scope>NUCLEOTIDE SEQUENCE [LARGE SCALE GENOMIC DNA]</scope>
    <source>
        <strain evidence="5 6">HI1</strain>
    </source>
</reference>
<dbReference type="InterPro" id="IPR011006">
    <property type="entry name" value="CheY-like_superfamily"/>
</dbReference>
<dbReference type="SUPFAM" id="SSF48452">
    <property type="entry name" value="TPR-like"/>
    <property type="match status" value="2"/>
</dbReference>
<feature type="repeat" description="TPR" evidence="3">
    <location>
        <begin position="234"/>
        <end position="267"/>
    </location>
</feature>
<dbReference type="SUPFAM" id="SSF52172">
    <property type="entry name" value="CheY-like"/>
    <property type="match status" value="1"/>
</dbReference>
<evidence type="ECO:0000313" key="6">
    <source>
        <dbReference type="Proteomes" id="UP000031327"/>
    </source>
</evidence>
<dbReference type="OrthoDB" id="7298659at2"/>
<feature type="domain" description="Response regulatory" evidence="4">
    <location>
        <begin position="10"/>
        <end position="129"/>
    </location>
</feature>
<protein>
    <submittedName>
        <fullName evidence="5">Chemotaxis protein CheY</fullName>
    </submittedName>
</protein>
<comment type="caution">
    <text evidence="5">The sequence shown here is derived from an EMBL/GenBank/DDBJ whole genome shotgun (WGS) entry which is preliminary data.</text>
</comment>
<feature type="repeat" description="TPR" evidence="3">
    <location>
        <begin position="448"/>
        <end position="481"/>
    </location>
</feature>
<dbReference type="EMBL" id="JWIC01000004">
    <property type="protein sequence ID" value="KID58122.1"/>
    <property type="molecule type" value="Genomic_DNA"/>
</dbReference>
<evidence type="ECO:0000313" key="5">
    <source>
        <dbReference type="EMBL" id="KID58122.1"/>
    </source>
</evidence>
<accession>A0A0C1QT28</accession>
<dbReference type="InterPro" id="IPR050595">
    <property type="entry name" value="Bact_response_regulator"/>
</dbReference>
<dbReference type="InterPro" id="IPR019734">
    <property type="entry name" value="TPR_rpt"/>
</dbReference>
<dbReference type="PROSITE" id="PS50005">
    <property type="entry name" value="TPR"/>
    <property type="match status" value="2"/>
</dbReference>
<evidence type="ECO:0000259" key="4">
    <source>
        <dbReference type="PROSITE" id="PS50110"/>
    </source>
</evidence>
<keyword evidence="3" id="KW-0802">TPR repeat</keyword>
<dbReference type="PANTHER" id="PTHR44591:SF3">
    <property type="entry name" value="RESPONSE REGULATORY DOMAIN-CONTAINING PROTEIN"/>
    <property type="match status" value="1"/>
</dbReference>
<dbReference type="Gene3D" id="3.40.50.2300">
    <property type="match status" value="1"/>
</dbReference>
<evidence type="ECO:0000256" key="3">
    <source>
        <dbReference type="PROSITE-ProRule" id="PRU00339"/>
    </source>
</evidence>
<evidence type="ECO:0000256" key="1">
    <source>
        <dbReference type="ARBA" id="ARBA00022553"/>
    </source>
</evidence>
<dbReference type="InterPro" id="IPR011990">
    <property type="entry name" value="TPR-like_helical_dom_sf"/>
</dbReference>
<keyword evidence="1" id="KW-0597">Phosphoprotein</keyword>
<sequence>MAVQPFVNSKILIVEEQPLALSYLKQSLERLAYRNIFVAESAIVAKETCETTKFDLIICSFDLSKRQNGYQLYEELLKKRLIKRSTGFIFTSAETSPELVHSVVELQPDDFLVKPFTIKDLQSRIERVLKRKQSLKKLYTLIDDQNYSKALKFINAELDGQQTSYSVMLLKLKGEMLLKLKRFEEAKQFYKSALDLQKFTWAKLGLVEALIANNEDLTAQKLLKGLIEKSETRLAALDLLGRLEIKLNQFEHAQKALHEASQIAPRNLSRQKSLSTVAMINHDYECSYNAQKEIASFARYSIHDSPEVYLNAARAGIDFALATDQHEQINKITRQTQQYLNDLKKQFPHAINQTQMDVLHARLHYLKDEHKKARQLMEQLDDEPQIRSVDAALDKAKAFHELGFQHKAQALFGQIIEHCERHQSQEDPVMMHYLQQQHDERKDITMGPKELNNHAVKQFNKGQLDVALEAFSQAFRVMPKNASIALNLLQCLADATGKKGITFNTNLAKKCLKVLQNAELDPDQEVRFDKLMAQMREMGLAQ</sequence>
<evidence type="ECO:0000256" key="2">
    <source>
        <dbReference type="PROSITE-ProRule" id="PRU00169"/>
    </source>
</evidence>
<name>A0A0C1QT28_9GAMM</name>
<dbReference type="CDD" id="cd17589">
    <property type="entry name" value="REC_TPR"/>
    <property type="match status" value="1"/>
</dbReference>
<dbReference type="RefSeq" id="WP_039608417.1">
    <property type="nucleotide sequence ID" value="NZ_JWIC01000004.1"/>
</dbReference>
<comment type="caution">
    <text evidence="2">Lacks conserved residue(s) required for the propagation of feature annotation.</text>
</comment>
<proteinExistence type="predicted"/>
<dbReference type="PROSITE" id="PS50110">
    <property type="entry name" value="RESPONSE_REGULATORY"/>
    <property type="match status" value="1"/>
</dbReference>
<dbReference type="PANTHER" id="PTHR44591">
    <property type="entry name" value="STRESS RESPONSE REGULATOR PROTEIN 1"/>
    <property type="match status" value="1"/>
</dbReference>
<dbReference type="Pfam" id="PF00072">
    <property type="entry name" value="Response_reg"/>
    <property type="match status" value="1"/>
</dbReference>
<organism evidence="5 6">
    <name type="scientific">Pseudoalteromonas luteoviolacea</name>
    <dbReference type="NCBI Taxonomy" id="43657"/>
    <lineage>
        <taxon>Bacteria</taxon>
        <taxon>Pseudomonadati</taxon>
        <taxon>Pseudomonadota</taxon>
        <taxon>Gammaproteobacteria</taxon>
        <taxon>Alteromonadales</taxon>
        <taxon>Pseudoalteromonadaceae</taxon>
        <taxon>Pseudoalteromonas</taxon>
    </lineage>
</organism>
<dbReference type="AlphaFoldDB" id="A0A0C1QT28"/>
<gene>
    <name evidence="5" type="ORF">JF50_05180</name>
</gene>
<dbReference type="GO" id="GO:0000160">
    <property type="term" value="P:phosphorelay signal transduction system"/>
    <property type="evidence" value="ECO:0007669"/>
    <property type="project" value="InterPro"/>
</dbReference>
<dbReference type="SMART" id="SM00028">
    <property type="entry name" value="TPR"/>
    <property type="match status" value="3"/>
</dbReference>
<dbReference type="Proteomes" id="UP000031327">
    <property type="component" value="Unassembled WGS sequence"/>
</dbReference>
<dbReference type="InterPro" id="IPR001789">
    <property type="entry name" value="Sig_transdc_resp-reg_receiver"/>
</dbReference>